<dbReference type="NCBIfam" id="NF003700">
    <property type="entry name" value="PRK05313.1"/>
    <property type="match status" value="1"/>
</dbReference>
<dbReference type="EMBL" id="JBHLWA010000021">
    <property type="protein sequence ID" value="MFC0322922.1"/>
    <property type="molecule type" value="Genomic_DNA"/>
</dbReference>
<evidence type="ECO:0000313" key="2">
    <source>
        <dbReference type="EMBL" id="MFC0322922.1"/>
    </source>
</evidence>
<dbReference type="InterPro" id="IPR007841">
    <property type="entry name" value="UPF0210"/>
</dbReference>
<gene>
    <name evidence="2" type="ORF">ACFFHT_05045</name>
</gene>
<dbReference type="HAMAP" id="MF_01221">
    <property type="entry name" value="UPF0210"/>
    <property type="match status" value="1"/>
</dbReference>
<dbReference type="PANTHER" id="PTHR37560">
    <property type="entry name" value="UPF0210 PROTEIN SPR0218"/>
    <property type="match status" value="1"/>
</dbReference>
<evidence type="ECO:0000256" key="1">
    <source>
        <dbReference type="HAMAP-Rule" id="MF_01221"/>
    </source>
</evidence>
<organism evidence="2 3">
    <name type="scientific">Gallibacterium melopsittaci</name>
    <dbReference type="NCBI Taxonomy" id="516063"/>
    <lineage>
        <taxon>Bacteria</taxon>
        <taxon>Pseudomonadati</taxon>
        <taxon>Pseudomonadota</taxon>
        <taxon>Gammaproteobacteria</taxon>
        <taxon>Pasteurellales</taxon>
        <taxon>Pasteurellaceae</taxon>
        <taxon>Gallibacterium</taxon>
    </lineage>
</organism>
<dbReference type="Pfam" id="PF05167">
    <property type="entry name" value="DUF711"/>
    <property type="match status" value="1"/>
</dbReference>
<name>A0ABV6HVM1_9PAST</name>
<dbReference type="Gene3D" id="3.20.70.20">
    <property type="match status" value="1"/>
</dbReference>
<dbReference type="Proteomes" id="UP001589769">
    <property type="component" value="Unassembled WGS sequence"/>
</dbReference>
<keyword evidence="3" id="KW-1185">Reference proteome</keyword>
<dbReference type="SUPFAM" id="SSF51998">
    <property type="entry name" value="PFL-like glycyl radical enzymes"/>
    <property type="match status" value="1"/>
</dbReference>
<comment type="caution">
    <text evidence="2">The sequence shown here is derived from an EMBL/GenBank/DDBJ whole genome shotgun (WGS) entry which is preliminary data.</text>
</comment>
<comment type="similarity">
    <text evidence="1">Belongs to the UPF0210 family.</text>
</comment>
<comment type="subunit">
    <text evidence="1">Homodimer.</text>
</comment>
<dbReference type="RefSeq" id="WP_382374051.1">
    <property type="nucleotide sequence ID" value="NZ_JBHLWA010000021.1"/>
</dbReference>
<reference evidence="2 3" key="1">
    <citation type="submission" date="2024-09" db="EMBL/GenBank/DDBJ databases">
        <authorList>
            <person name="Sun Q."/>
            <person name="Mori K."/>
        </authorList>
    </citation>
    <scope>NUCLEOTIDE SEQUENCE [LARGE SCALE GENOMIC DNA]</scope>
    <source>
        <strain evidence="2 3">CCM 7538</strain>
    </source>
</reference>
<dbReference type="CDD" id="cd08025">
    <property type="entry name" value="RNR_PFL_like_DUF711"/>
    <property type="match status" value="1"/>
</dbReference>
<sequence>MSNSIQSYEILETLRMVSDQNFDVRTITIGIDLHDCISDDIEVLNQKIYDKIVRIGGDLVQTARELSAKYGIPIVNQRISVTPIAQIAAATKATSYVSVAQTLDRAAKAIGVSFIGGFSALVHKGMSPADEILIRSIPEAMKLTDIVCSSINIGSTKAGINMDAVKLAGEVIKQTAEITPEGFGCAKIVVFCNAVEDNPFMAGAFHGSGEGDAVINVGVSGPGVVKAALESSQATTLTEVAEVVKKTAFKITRVGELIGQEASKRLGIPFGILDLSLAPTPAIGDSVARILEQMGLSVCGTHGTTAALALLNDAVKKGGMMASSSVGGLSGAFIPVSEDEGMIAAAKEGVLTLDKLEAMTAVCSVGLDMIAVPGYTSASTISGIIADEAAIGMINSKTTAVRIIPVPNKDVGEMVEFGGLLGYAPIMPVKEGSCEVFVNRGGRIPAPVQSLKN</sequence>
<protein>
    <recommendedName>
        <fullName evidence="1">UPF0210 protein ACFFHT_05045</fullName>
    </recommendedName>
</protein>
<accession>A0ABV6HVM1</accession>
<proteinExistence type="inferred from homology"/>
<evidence type="ECO:0000313" key="3">
    <source>
        <dbReference type="Proteomes" id="UP001589769"/>
    </source>
</evidence>
<dbReference type="PANTHER" id="PTHR37560:SF1">
    <property type="entry name" value="UPF0210 PROTEIN MJ1665"/>
    <property type="match status" value="1"/>
</dbReference>